<evidence type="ECO:0000313" key="12">
    <source>
        <dbReference type="Proteomes" id="UP000005444"/>
    </source>
</evidence>
<dbReference type="NCBIfam" id="TIGR03160">
    <property type="entry name" value="cobT_DBIPRT"/>
    <property type="match status" value="1"/>
</dbReference>
<dbReference type="STRING" id="701521.PECL_1386"/>
<evidence type="ECO:0000256" key="7">
    <source>
        <dbReference type="ARBA" id="ARBA00022676"/>
    </source>
</evidence>
<evidence type="ECO:0000256" key="3">
    <source>
        <dbReference type="ARBA" id="ARBA00007110"/>
    </source>
</evidence>
<comment type="catalytic activity">
    <reaction evidence="9">
        <text>5,6-dimethylbenzimidazole + nicotinate beta-D-ribonucleotide = alpha-ribazole 5'-phosphate + nicotinate + H(+)</text>
        <dbReference type="Rhea" id="RHEA:11196"/>
        <dbReference type="ChEBI" id="CHEBI:15378"/>
        <dbReference type="ChEBI" id="CHEBI:15890"/>
        <dbReference type="ChEBI" id="CHEBI:32544"/>
        <dbReference type="ChEBI" id="CHEBI:57502"/>
        <dbReference type="ChEBI" id="CHEBI:57918"/>
        <dbReference type="EC" id="2.4.2.21"/>
    </reaction>
</comment>
<keyword evidence="6" id="KW-0169">Cobalamin biosynthesis</keyword>
<organism evidence="11 12">
    <name type="scientific">Pediococcus claussenii (strain ATCC BAA-344 / DSM 14800 / JCM 18046 / KCTC 3811 / LMG 21948 / P06)</name>
    <dbReference type="NCBI Taxonomy" id="701521"/>
    <lineage>
        <taxon>Bacteria</taxon>
        <taxon>Bacillati</taxon>
        <taxon>Bacillota</taxon>
        <taxon>Bacilli</taxon>
        <taxon>Lactobacillales</taxon>
        <taxon>Lactobacillaceae</taxon>
        <taxon>Pediococcus</taxon>
    </lineage>
</organism>
<dbReference type="InterPro" id="IPR017846">
    <property type="entry name" value="Nict_dMeBzImd_PRibTrfase_bact"/>
</dbReference>
<dbReference type="EC" id="2.4.2.21" evidence="4 10"/>
<dbReference type="Pfam" id="PF02277">
    <property type="entry name" value="DBI_PRT"/>
    <property type="match status" value="1"/>
</dbReference>
<evidence type="ECO:0000313" key="11">
    <source>
        <dbReference type="EMBL" id="AEV95612.1"/>
    </source>
</evidence>
<comment type="similarity">
    <text evidence="3">Belongs to the CobT family.</text>
</comment>
<gene>
    <name evidence="11" type="primary">cobT</name>
    <name evidence="11" type="ordered locus">PECL_1386</name>
</gene>
<evidence type="ECO:0000256" key="10">
    <source>
        <dbReference type="NCBIfam" id="TIGR03160"/>
    </source>
</evidence>
<dbReference type="RefSeq" id="WP_014215806.1">
    <property type="nucleotide sequence ID" value="NC_016605.1"/>
</dbReference>
<evidence type="ECO:0000256" key="9">
    <source>
        <dbReference type="ARBA" id="ARBA00047340"/>
    </source>
</evidence>
<keyword evidence="7 11" id="KW-0328">Glycosyltransferase</keyword>
<dbReference type="Proteomes" id="UP000005444">
    <property type="component" value="Chromosome"/>
</dbReference>
<dbReference type="Gene3D" id="3.40.50.10210">
    <property type="match status" value="1"/>
</dbReference>
<keyword evidence="8" id="KW-0808">Transferase</keyword>
<dbReference type="InterPro" id="IPR003200">
    <property type="entry name" value="Nict_dMeBzImd_PRibTrfase"/>
</dbReference>
<dbReference type="InterPro" id="IPR036087">
    <property type="entry name" value="Nict_dMeBzImd_PRibTrfase_sf"/>
</dbReference>
<accession>G8PEK3</accession>
<dbReference type="CDD" id="cd02439">
    <property type="entry name" value="DMB-PRT_CobT"/>
    <property type="match status" value="1"/>
</dbReference>
<dbReference type="UniPathway" id="UPA00061">
    <property type="reaction ID" value="UER00516"/>
</dbReference>
<proteinExistence type="inferred from homology"/>
<reference evidence="11 12" key="1">
    <citation type="journal article" date="2012" name="J. Bacteriol.">
        <title>Complete Genome Sequence of the Beer Spoilage Organism Pediococcus claussenii ATCC BAA-344T.</title>
        <authorList>
            <person name="Pittet V."/>
            <person name="Abegunde T."/>
            <person name="Marfleet T."/>
            <person name="Haakensen M."/>
            <person name="Morrow K."/>
            <person name="Jayaprakash T."/>
            <person name="Schroeder K."/>
            <person name="Trost B."/>
            <person name="Byrns S."/>
            <person name="Bergsveinson J."/>
            <person name="Kusalik A."/>
            <person name="Ziola B."/>
        </authorList>
    </citation>
    <scope>NUCLEOTIDE SEQUENCE [LARGE SCALE GENOMIC DNA]</scope>
    <source>
        <strain evidence="11 12">ATCC BAA-344</strain>
    </source>
</reference>
<dbReference type="FunFam" id="3.40.50.10210:FF:000001">
    <property type="entry name" value="Nicotinate-nucleotide--dimethylbenzimidazole phosphoribosyltransferase"/>
    <property type="match status" value="1"/>
</dbReference>
<protein>
    <recommendedName>
        <fullName evidence="5 10">Nicotinate-nucleotide--dimethylbenzimidazole phosphoribosyltransferase</fullName>
        <ecNumber evidence="4 10">2.4.2.21</ecNumber>
    </recommendedName>
</protein>
<comment type="function">
    <text evidence="1">Catalyzes the synthesis of alpha-ribazole-5'-phosphate from nicotinate mononucleotide (NAMN) and 5,6-dimethylbenzimidazole (DMB).</text>
</comment>
<dbReference type="InterPro" id="IPR023195">
    <property type="entry name" value="Nict_dMeBzImd_PRibTrfase_N"/>
</dbReference>
<evidence type="ECO:0000256" key="4">
    <source>
        <dbReference type="ARBA" id="ARBA00011991"/>
    </source>
</evidence>
<dbReference type="EMBL" id="CP003137">
    <property type="protein sequence ID" value="AEV95612.1"/>
    <property type="molecule type" value="Genomic_DNA"/>
</dbReference>
<evidence type="ECO:0000256" key="2">
    <source>
        <dbReference type="ARBA" id="ARBA00005049"/>
    </source>
</evidence>
<dbReference type="KEGG" id="pce:PECL_1386"/>
<dbReference type="PANTHER" id="PTHR43463:SF1">
    <property type="entry name" value="NICOTINATE-NUCLEOTIDE--DIMETHYLBENZIMIDAZOLE PHOSPHORIBOSYLTRANSFERASE"/>
    <property type="match status" value="1"/>
</dbReference>
<name>G8PEK3_PEDCP</name>
<dbReference type="AlphaFoldDB" id="G8PEK3"/>
<dbReference type="NCBIfam" id="NF000996">
    <property type="entry name" value="PRK00105.1"/>
    <property type="match status" value="1"/>
</dbReference>
<evidence type="ECO:0000256" key="6">
    <source>
        <dbReference type="ARBA" id="ARBA00022573"/>
    </source>
</evidence>
<evidence type="ECO:0000256" key="8">
    <source>
        <dbReference type="ARBA" id="ARBA00022679"/>
    </source>
</evidence>
<dbReference type="GO" id="GO:0008939">
    <property type="term" value="F:nicotinate-nucleotide-dimethylbenzimidazole phosphoribosyltransferase activity"/>
    <property type="evidence" value="ECO:0007669"/>
    <property type="project" value="UniProtKB-UniRule"/>
</dbReference>
<dbReference type="SUPFAM" id="SSF52733">
    <property type="entry name" value="Nicotinate mononucleotide:5,6-dimethylbenzimidazole phosphoribosyltransferase (CobT)"/>
    <property type="match status" value="1"/>
</dbReference>
<dbReference type="GO" id="GO:0009236">
    <property type="term" value="P:cobalamin biosynthetic process"/>
    <property type="evidence" value="ECO:0007669"/>
    <property type="project" value="UniProtKB-UniRule"/>
</dbReference>
<keyword evidence="12" id="KW-1185">Reference proteome</keyword>
<sequence length="347" mass="37291">MDLNKITIKAVKPIVGQQMQDKLDRLAKPQRGLGNLERMVTKIASIQETLDIQVDRRTCLVFAADHGIEREQVSATPREVTSKQAINTINGHTTVAVLAHQNRCKVTVIDVGVDGLPASKKIINHKISDGTKDFLQENAMSRQEAVKAIKVGYEVAEKELREGAQLLLIGELGIGNTTTASTLMAAITGLPTELIVGAGSNISSKRFKHKIQVINEALRKRSFNQDDPVDLLAKVGGFEIGAMCGAILKAAEQGVPLIMDGFIANVAALLAQKINPNSVGYLIASHLSREPGAKQALNLLDCEPVLNLDLAVGEGSGAVLLLSMIDAMQAILQGMNTTDDLNFEFTK</sequence>
<dbReference type="PATRIC" id="fig|701521.8.peg.1291"/>
<dbReference type="Gene3D" id="1.10.1610.10">
    <property type="match status" value="1"/>
</dbReference>
<evidence type="ECO:0000256" key="1">
    <source>
        <dbReference type="ARBA" id="ARBA00002197"/>
    </source>
</evidence>
<evidence type="ECO:0000256" key="5">
    <source>
        <dbReference type="ARBA" id="ARBA00015486"/>
    </source>
</evidence>
<comment type="pathway">
    <text evidence="2">Nucleoside biosynthesis; alpha-ribazole biosynthesis; alpha-ribazole from 5,6-dimethylbenzimidazole: step 1/2.</text>
</comment>
<dbReference type="eggNOG" id="COG2038">
    <property type="taxonomic scope" value="Bacteria"/>
</dbReference>
<dbReference type="PANTHER" id="PTHR43463">
    <property type="entry name" value="NICOTINATE-NUCLEOTIDE--DIMETHYLBENZIMIDAZOLE PHOSPHORIBOSYLTRANSFERASE"/>
    <property type="match status" value="1"/>
</dbReference>
<dbReference type="HOGENOM" id="CLU_002982_0_0_9"/>